<dbReference type="InterPro" id="IPR050765">
    <property type="entry name" value="Riboflavin_Biosynth_HTPR"/>
</dbReference>
<dbReference type="EC" id="1.1.1.302" evidence="4"/>
<organism evidence="14">
    <name type="scientific">marine metagenome</name>
    <dbReference type="NCBI Taxonomy" id="408172"/>
    <lineage>
        <taxon>unclassified sequences</taxon>
        <taxon>metagenomes</taxon>
        <taxon>ecological metagenomes</taxon>
    </lineage>
</organism>
<dbReference type="InterPro" id="IPR002734">
    <property type="entry name" value="RibDG_C"/>
</dbReference>
<feature type="domain" description="Bacterial bifunctional deaminase-reductase C-terminal" evidence="13">
    <location>
        <begin position="3"/>
        <end position="206"/>
    </location>
</feature>
<evidence type="ECO:0000256" key="3">
    <source>
        <dbReference type="ARBA" id="ARBA00011738"/>
    </source>
</evidence>
<comment type="pathway">
    <text evidence="1">Cofactor biosynthesis; riboflavin biosynthesis.</text>
</comment>
<dbReference type="PANTHER" id="PTHR38011:SF7">
    <property type="entry name" value="2,5-DIAMINO-6-RIBOSYLAMINO-4(3H)-PYRIMIDINONE 5'-PHOSPHATE REDUCTASE"/>
    <property type="match status" value="1"/>
</dbReference>
<dbReference type="UniPathway" id="UPA00275"/>
<dbReference type="Gene3D" id="3.40.430.10">
    <property type="entry name" value="Dihydrofolate Reductase, subunit A"/>
    <property type="match status" value="1"/>
</dbReference>
<evidence type="ECO:0000256" key="5">
    <source>
        <dbReference type="ARBA" id="ARBA00015035"/>
    </source>
</evidence>
<dbReference type="GO" id="GO:0009231">
    <property type="term" value="P:riboflavin biosynthetic process"/>
    <property type="evidence" value="ECO:0007669"/>
    <property type="project" value="UniProtKB-UniPathway"/>
</dbReference>
<dbReference type="GO" id="GO:0008703">
    <property type="term" value="F:5-amino-6-(5-phosphoribosylamino)uracil reductase activity"/>
    <property type="evidence" value="ECO:0007669"/>
    <property type="project" value="InterPro"/>
</dbReference>
<evidence type="ECO:0000256" key="7">
    <source>
        <dbReference type="ARBA" id="ARBA00022857"/>
    </source>
</evidence>
<keyword evidence="6" id="KW-0686">Riboflavin biosynthesis</keyword>
<reference evidence="14" key="1">
    <citation type="submission" date="2018-05" db="EMBL/GenBank/DDBJ databases">
        <authorList>
            <person name="Lanie J.A."/>
            <person name="Ng W.-L."/>
            <person name="Kazmierczak K.M."/>
            <person name="Andrzejewski T.M."/>
            <person name="Davidsen T.M."/>
            <person name="Wayne K.J."/>
            <person name="Tettelin H."/>
            <person name="Glass J.I."/>
            <person name="Rusch D."/>
            <person name="Podicherti R."/>
            <person name="Tsui H.-C.T."/>
            <person name="Winkler M.E."/>
        </authorList>
    </citation>
    <scope>NUCLEOTIDE SEQUENCE</scope>
</reference>
<comment type="catalytic activity">
    <reaction evidence="12">
        <text>2,5-diamino-6-(1-D-ribitylamino)pyrimidin-4(3H)-one 5'-phosphate + NADP(+) = 2,5-diamino-6-(1-D-ribosylamino)pyrimidin-4(3H)-one 5'-phosphate + NADPH + H(+)</text>
        <dbReference type="Rhea" id="RHEA:27278"/>
        <dbReference type="ChEBI" id="CHEBI:15378"/>
        <dbReference type="ChEBI" id="CHEBI:57783"/>
        <dbReference type="ChEBI" id="CHEBI:58349"/>
        <dbReference type="ChEBI" id="CHEBI:58890"/>
        <dbReference type="ChEBI" id="CHEBI:59545"/>
        <dbReference type="EC" id="1.1.1.302"/>
    </reaction>
</comment>
<evidence type="ECO:0000256" key="6">
    <source>
        <dbReference type="ARBA" id="ARBA00022619"/>
    </source>
</evidence>
<dbReference type="NCBIfam" id="TIGR01508">
    <property type="entry name" value="rib_reduct_arch"/>
    <property type="match status" value="1"/>
</dbReference>
<evidence type="ECO:0000256" key="2">
    <source>
        <dbReference type="ARBA" id="ARBA00009723"/>
    </source>
</evidence>
<evidence type="ECO:0000259" key="13">
    <source>
        <dbReference type="Pfam" id="PF01872"/>
    </source>
</evidence>
<dbReference type="InterPro" id="IPR024072">
    <property type="entry name" value="DHFR-like_dom_sf"/>
</dbReference>
<dbReference type="NCBIfam" id="TIGR00227">
    <property type="entry name" value="ribD_Cterm"/>
    <property type="match status" value="1"/>
</dbReference>
<evidence type="ECO:0000256" key="8">
    <source>
        <dbReference type="ARBA" id="ARBA00023002"/>
    </source>
</evidence>
<dbReference type="EMBL" id="UINC01012812">
    <property type="protein sequence ID" value="SVA55728.1"/>
    <property type="molecule type" value="Genomic_DNA"/>
</dbReference>
<evidence type="ECO:0000256" key="12">
    <source>
        <dbReference type="ARBA" id="ARBA00049020"/>
    </source>
</evidence>
<evidence type="ECO:0000256" key="9">
    <source>
        <dbReference type="ARBA" id="ARBA00030073"/>
    </source>
</evidence>
<dbReference type="Pfam" id="PF01872">
    <property type="entry name" value="RibD_C"/>
    <property type="match status" value="1"/>
</dbReference>
<comment type="similarity">
    <text evidence="2">Belongs to the HTP reductase family.</text>
</comment>
<evidence type="ECO:0000256" key="10">
    <source>
        <dbReference type="ARBA" id="ARBA00031630"/>
    </source>
</evidence>
<evidence type="ECO:0000256" key="1">
    <source>
        <dbReference type="ARBA" id="ARBA00005104"/>
    </source>
</evidence>
<evidence type="ECO:0000313" key="14">
    <source>
        <dbReference type="EMBL" id="SVA55728.1"/>
    </source>
</evidence>
<name>A0A381WTY3_9ZZZZ</name>
<dbReference type="PANTHER" id="PTHR38011">
    <property type="entry name" value="DIHYDROFOLATE REDUCTASE FAMILY PROTEIN (AFU_ORTHOLOGUE AFUA_8G06820)"/>
    <property type="match status" value="1"/>
</dbReference>
<sequence>VRPKVILNCAASADGKIALSNRQRLELSNNEDFERVHLLRSKYDAILVGIGTIIEDNPSLTVNPKYNSAKNPIRIVLDTKCRTPRNAKILDGKSKTILAIGEGIEPTPIQNAEIIKCGTDEVDLPRLLKELSNKGVKSVLVEGGETVMWSFLKNELFDEFNIFISSMIIGGKMTPTIAGGDGTLELNDILRLKLDDAQTLGDGILLKYSKSNN</sequence>
<dbReference type="InterPro" id="IPR006401">
    <property type="entry name" value="Rib_reduct_arc"/>
</dbReference>
<comment type="subunit">
    <text evidence="3">Homodimer.</text>
</comment>
<evidence type="ECO:0000256" key="4">
    <source>
        <dbReference type="ARBA" id="ARBA00012851"/>
    </source>
</evidence>
<keyword evidence="8" id="KW-0560">Oxidoreductase</keyword>
<protein>
    <recommendedName>
        <fullName evidence="5">2,5-diamino-6-ribosylamino-4(3H)-pyrimidinone 5'-phosphate reductase</fullName>
        <ecNumber evidence="4">1.1.1.302</ecNumber>
    </recommendedName>
    <alternativeName>
        <fullName evidence="10">2,5-diamino-6-(5-phospho-D-ribosylamino)pyrimidin-4(3H)-one reductase</fullName>
    </alternativeName>
    <alternativeName>
        <fullName evidence="9">2,5-diamino-6-ribitylamino-4(3H)-pyrimidinone 5'-phosphate synthase</fullName>
    </alternativeName>
</protein>
<accession>A0A381WTY3</accession>
<gene>
    <name evidence="14" type="ORF">METZ01_LOCUS108582</name>
</gene>
<evidence type="ECO:0000256" key="11">
    <source>
        <dbReference type="ARBA" id="ARBA00047550"/>
    </source>
</evidence>
<proteinExistence type="inferred from homology"/>
<dbReference type="AlphaFoldDB" id="A0A381WTY3"/>
<comment type="catalytic activity">
    <reaction evidence="11">
        <text>2,5-diamino-6-(1-D-ribitylamino)pyrimidin-4(3H)-one 5'-phosphate + NAD(+) = 2,5-diamino-6-(1-D-ribosylamino)pyrimidin-4(3H)-one 5'-phosphate + NADH + H(+)</text>
        <dbReference type="Rhea" id="RHEA:27274"/>
        <dbReference type="ChEBI" id="CHEBI:15378"/>
        <dbReference type="ChEBI" id="CHEBI:57540"/>
        <dbReference type="ChEBI" id="CHEBI:57945"/>
        <dbReference type="ChEBI" id="CHEBI:58890"/>
        <dbReference type="ChEBI" id="CHEBI:59545"/>
        <dbReference type="EC" id="1.1.1.302"/>
    </reaction>
</comment>
<keyword evidence="7" id="KW-0521">NADP</keyword>
<dbReference type="InterPro" id="IPR011549">
    <property type="entry name" value="RibD_C"/>
</dbReference>
<dbReference type="GO" id="GO:0050661">
    <property type="term" value="F:NADP binding"/>
    <property type="evidence" value="ECO:0007669"/>
    <property type="project" value="InterPro"/>
</dbReference>
<dbReference type="SUPFAM" id="SSF53597">
    <property type="entry name" value="Dihydrofolate reductase-like"/>
    <property type="match status" value="1"/>
</dbReference>
<feature type="non-terminal residue" evidence="14">
    <location>
        <position position="1"/>
    </location>
</feature>